<proteinExistence type="predicted"/>
<sequence>MDNNILNNLQLYKGKWFSDLIDTNKISLASQQRPYEVSTILSYVFGTKDDGYSTSLDMLTGGLGNVMTIDQPSFEWGVMIDQDRAVTIRDAKWNGAAINENSTPGLGNTPITLWLEDAWFGPGATIEFDDKSQARIQDAPYQDGNLYVYTVFVSNGSPASYIDPAVLASGCQVNRLASAYEEYSEEADILNYNTHFKMRNYLTTVRLSYDITGSVYSTVMAVALKDPKTGKTSYLWSTFQEWVAMREWYKRLERALVYNQNNVNKDGSCNLKGKNGRPAFIGAGLLEQIAPSNRRYYTRLTAELLEDFLFDLSYNVLGTNERKFVALTGEMGMREFDRVLKEKVANMNLIDTVFVTGSGDNLKFGGQFKTYAMSNGIELTLKYFPLYDNTIYNRQLHPVTLKPLESYRMTFLDLGRRDGEANIVKVVRKDREFVNWCTAGSVTPAGYAHSNTEVRSNAKDGYSVHFLGEVGLMLKDPRACGELIMMAE</sequence>
<dbReference type="RefSeq" id="YP_010112643.1">
    <property type="nucleotide sequence ID" value="NC_055894.1"/>
</dbReference>
<dbReference type="InterPro" id="IPR056401">
    <property type="entry name" value="Crass_capsid"/>
</dbReference>
<dbReference type="Pfam" id="PF23898">
    <property type="entry name" value="Crass_capsid"/>
    <property type="match status" value="1"/>
</dbReference>
<dbReference type="KEGG" id="vg:65131123"/>
<reference evidence="1 2" key="1">
    <citation type="submission" date="2020-07" db="EMBL/GenBank/DDBJ databases">
        <title>Taxonomic proposal: Crassvirales, a new order of highly abundant and diverse bacterial viruses.</title>
        <authorList>
            <person name="Shkoporov A.N."/>
            <person name="Stockdale S.R."/>
            <person name="Guerin E."/>
            <person name="Ross R.P."/>
            <person name="Hill C."/>
        </authorList>
    </citation>
    <scope>NUCLEOTIDE SEQUENCE [LARGE SCALE GENOMIC DNA]</scope>
</reference>
<dbReference type="GeneID" id="65131123"/>
<evidence type="ECO:0000313" key="2">
    <source>
        <dbReference type="Proteomes" id="UP000593734"/>
    </source>
</evidence>
<dbReference type="EMBL" id="MT774401">
    <property type="protein sequence ID" value="QOR57191.1"/>
    <property type="molecule type" value="Genomic_DNA"/>
</dbReference>
<dbReference type="Proteomes" id="UP000593734">
    <property type="component" value="Segment"/>
</dbReference>
<protein>
    <submittedName>
        <fullName evidence="1">Major capsid protein</fullName>
    </submittedName>
</protein>
<accession>A0A7M1RTE2</accession>
<organism evidence="1 2">
    <name type="scientific">uncultured phage cr6_1</name>
    <dbReference type="NCBI Taxonomy" id="2772085"/>
    <lineage>
        <taxon>Viruses</taxon>
        <taxon>Duplodnaviria</taxon>
        <taxon>Heunggongvirae</taxon>
        <taxon>Uroviricota</taxon>
        <taxon>Caudoviricetes</taxon>
        <taxon>Crassvirales</taxon>
        <taxon>Suoliviridae</taxon>
        <taxon>Bearivirinae</taxon>
        <taxon>Afonbuvirus</taxon>
        <taxon>Afonbuvirus faecalis</taxon>
    </lineage>
</organism>
<evidence type="ECO:0000313" key="1">
    <source>
        <dbReference type="EMBL" id="QOR57191.1"/>
    </source>
</evidence>
<name>A0A7M1RTE2_9CAUD</name>
<keyword evidence="2" id="KW-1185">Reference proteome</keyword>